<evidence type="ECO:0000313" key="7">
    <source>
        <dbReference type="Proteomes" id="UP000039324"/>
    </source>
</evidence>
<proteinExistence type="predicted"/>
<feature type="domain" description="DUF4455" evidence="3">
    <location>
        <begin position="31"/>
        <end position="492"/>
    </location>
</feature>
<dbReference type="OMA" id="FQEEQNM"/>
<protein>
    <recommendedName>
        <fullName evidence="9">DUF4455 domain-containing protein</fullName>
    </recommendedName>
</protein>
<dbReference type="Proteomes" id="UP000290189">
    <property type="component" value="Unassembled WGS sequence"/>
</dbReference>
<evidence type="ECO:0000313" key="8">
    <source>
        <dbReference type="Proteomes" id="UP000290189"/>
    </source>
</evidence>
<dbReference type="EMBL" id="OVEO01000005">
    <property type="protein sequence ID" value="SPQ96282.1"/>
    <property type="molecule type" value="Genomic_DNA"/>
</dbReference>
<dbReference type="EMBL" id="CDSF01000013">
    <property type="protein sequence ID" value="CEO95268.1"/>
    <property type="molecule type" value="Genomic_DNA"/>
</dbReference>
<dbReference type="InterPro" id="IPR028089">
    <property type="entry name" value="DUF4455"/>
</dbReference>
<sequence length="1275" mass="142899">MTLAADRSDVRALQDVVVVHEVNAEKKFNVSRKERHDRVVDQYHQRKRGLFAELECQVESLSEQLRVEMDQSQSRLDREFGRLVDDVLIEMELSDFEGLWETVEREFASREATWVQFEADLQTIERRRQVDMSSEIQAVVAELVDIGFQLPEEIEKDFEPEVNSVNELIVSNRVAFLDLIARLRVADVRLKDRQNAIWEGRRGAWKTLRHRRCMEIARAELNSPEWVNPGSRRRILDGLIDEQTRIFESAQHLMQGLRSLVPPALSVNNVQQIQKEVANLLQVSGDMCNSCLAALAADGAAKRQRVQARTEQLFRDLAAYGAATEDEIRTQVANEITTIVTQQDANAIRLVDEVSAVLVREEVHLHKKLGAAVKFYQTAAELWGRSLKAVDDLELAITETYMRRRDAYTDDLAAMEKRLEAVTDGLRQAANNETLTAAFDEARGIVGPGGLLEKCHIEFNKESIDIAGRHLPALRETIEKVKDEVASVFGLQAMPATGPDQVTSPALVAFLGASYNVDKTPSQIVDQIMAEFNTGDMAAGTSVPLDPDGKPCAVICTFEVECFVNCLLELRTAFISSLENISKRETDRVNAQHAYRLEELSTDFDTVMRLHTPRLTRLEVDVVGVRSAELKGNLERFHRYWTRFDTILGNGQAAFTTGCERAEAMIAKRSRLIDQMKNDAVQAKTMSGLQRLRNQAKAVEIEFVSQIEAQIHSTETVLNDLKTQMTSLSSQFLASCIPFGAPQGTYCQEEIDKYGKEVAIIDDGATRTFETLTSRLAALKKDVVEQHARKDFDETSNVAQNDMAVVLGLGYRFGAPKRRASARLREEFNLGSTRCSDIERLLKEIETMTEEKTEDGKADASSATEASSLTCRMLRALIALRYRFEECGKVFGVTKSVGTLEDVPVLPGPGTNDSPGPPPAKLPTKAPTAPSASSPLSSVLTWATVIAKVEEACKQEMTQLCKEYYEKNAGRLQMPADLMPVAVVKHLESEKAIAATKLAEFQQTFRELVIRFDTIKTWLPKRVLHDVLERSRHETQSRLSMLRDQFRQDVRRIAQQHRNLELRLKPGISRQALLDMTNDAVACHQAAVSDIETKRSQLQNEVQRCGREFAQRVAHCSQALVKLFDTTVNIERVDFGSEENAEATLAEKKRMGLKRLVRKAGRDASATSSPSAPTDKKGKPAPASQGNEKVKVYRAPEGQIPGWTTLLPDVACASTEPNRVVFTNRDKIWAAMQAELGEHTAAVEKECKAALDAEQQWNDRWQRDVQYLQTKMSPS</sequence>
<gene>
    <name evidence="5" type="ORF">PBRA_004034</name>
    <name evidence="6" type="ORF">PLBR_LOCUS3497</name>
</gene>
<dbReference type="AlphaFoldDB" id="A0A0G4IJ88"/>
<geneLocation type="mitochondrion" evidence="6"/>
<evidence type="ECO:0000313" key="6">
    <source>
        <dbReference type="EMBL" id="SPQ96282.1"/>
    </source>
</evidence>
<dbReference type="STRING" id="37360.A0A0G4IJ88"/>
<keyword evidence="7" id="KW-1185">Reference proteome</keyword>
<evidence type="ECO:0000256" key="2">
    <source>
        <dbReference type="SAM" id="MobiDB-lite"/>
    </source>
</evidence>
<dbReference type="Pfam" id="PF14644">
    <property type="entry name" value="DUF4456"/>
    <property type="match status" value="1"/>
</dbReference>
<dbReference type="Proteomes" id="UP000039324">
    <property type="component" value="Unassembled WGS sequence"/>
</dbReference>
<dbReference type="PANTHER" id="PTHR21444">
    <property type="entry name" value="COILED-COIL DOMAIN-CONTAINING PROTEIN 180"/>
    <property type="match status" value="1"/>
</dbReference>
<accession>A0A0G4IJ88</accession>
<organism evidence="5 7">
    <name type="scientific">Plasmodiophora brassicae</name>
    <name type="common">Clubroot disease agent</name>
    <dbReference type="NCBI Taxonomy" id="37360"/>
    <lineage>
        <taxon>Eukaryota</taxon>
        <taxon>Sar</taxon>
        <taxon>Rhizaria</taxon>
        <taxon>Endomyxa</taxon>
        <taxon>Phytomyxea</taxon>
        <taxon>Plasmodiophorida</taxon>
        <taxon>Plasmodiophoridae</taxon>
        <taxon>Plasmodiophora</taxon>
    </lineage>
</organism>
<evidence type="ECO:0000313" key="5">
    <source>
        <dbReference type="EMBL" id="CEO95268.1"/>
    </source>
</evidence>
<dbReference type="PANTHER" id="PTHR21444:SF14">
    <property type="entry name" value="COILED-COIL DOMAIN-CONTAINING PROTEIN 180"/>
    <property type="match status" value="1"/>
</dbReference>
<keyword evidence="6" id="KW-0496">Mitochondrion</keyword>
<evidence type="ECO:0000259" key="4">
    <source>
        <dbReference type="Pfam" id="PF14644"/>
    </source>
</evidence>
<evidence type="ECO:0008006" key="9">
    <source>
        <dbReference type="Google" id="ProtNLM"/>
    </source>
</evidence>
<evidence type="ECO:0000259" key="3">
    <source>
        <dbReference type="Pfam" id="PF14643"/>
    </source>
</evidence>
<keyword evidence="1" id="KW-0175">Coiled coil</keyword>
<reference evidence="5 7" key="1">
    <citation type="submission" date="2015-02" db="EMBL/GenBank/DDBJ databases">
        <authorList>
            <person name="Chooi Y.-H."/>
        </authorList>
    </citation>
    <scope>NUCLEOTIDE SEQUENCE [LARGE SCALE GENOMIC DNA]</scope>
    <source>
        <strain evidence="5">E3</strain>
    </source>
</reference>
<feature type="region of interest" description="Disordered" evidence="2">
    <location>
        <begin position="902"/>
        <end position="934"/>
    </location>
</feature>
<feature type="compositionally biased region" description="Low complexity" evidence="2">
    <location>
        <begin position="1164"/>
        <end position="1173"/>
    </location>
</feature>
<dbReference type="Pfam" id="PF14643">
    <property type="entry name" value="DUF4455"/>
    <property type="match status" value="1"/>
</dbReference>
<feature type="compositionally biased region" description="Low complexity" evidence="2">
    <location>
        <begin position="922"/>
        <end position="934"/>
    </location>
</feature>
<evidence type="ECO:0000256" key="1">
    <source>
        <dbReference type="SAM" id="Coils"/>
    </source>
</evidence>
<dbReference type="OrthoDB" id="431588at2759"/>
<feature type="domain" description="DUF4456" evidence="4">
    <location>
        <begin position="985"/>
        <end position="1158"/>
    </location>
</feature>
<reference evidence="6 8" key="2">
    <citation type="submission" date="2018-03" db="EMBL/GenBank/DDBJ databases">
        <authorList>
            <person name="Fogelqvist J."/>
        </authorList>
    </citation>
    <scope>NUCLEOTIDE SEQUENCE [LARGE SCALE GENOMIC DNA]</scope>
</reference>
<feature type="region of interest" description="Disordered" evidence="2">
    <location>
        <begin position="1158"/>
        <end position="1189"/>
    </location>
</feature>
<name>A0A0G4IJ88_PLABS</name>
<feature type="coiled-coil region" evidence="1">
    <location>
        <begin position="1043"/>
        <end position="1108"/>
    </location>
</feature>
<dbReference type="InterPro" id="IPR027914">
    <property type="entry name" value="DUF4456"/>
</dbReference>